<dbReference type="EMBL" id="CT573071">
    <property type="protein sequence ID" value="CAJ74429.1"/>
    <property type="molecule type" value="Genomic_DNA"/>
</dbReference>
<reference evidence="4" key="1">
    <citation type="journal article" date="2006" name="Nature">
        <title>Deciphering the evolution and metabolism of an anammox bacterium from a community genome.</title>
        <authorList>
            <person name="Strous M."/>
            <person name="Pelletier E."/>
            <person name="Mangenot S."/>
            <person name="Rattei T."/>
            <person name="Lehner A."/>
            <person name="Taylor M.W."/>
            <person name="Horn M."/>
            <person name="Daims H."/>
            <person name="Bartol-Mavel D."/>
            <person name="Wincker P."/>
            <person name="Barbe V."/>
            <person name="Fonknechten N."/>
            <person name="Vallenet D."/>
            <person name="Segurens B."/>
            <person name="Schenowitz-Truong C."/>
            <person name="Medigue C."/>
            <person name="Collingro A."/>
            <person name="Snel B."/>
            <person name="Dutilh B.E."/>
            <person name="OpDenCamp H.J.M."/>
            <person name="vanDerDrift C."/>
            <person name="Cirpus I."/>
            <person name="vanDePas-Schoonen K.T."/>
            <person name="Harhangi H.R."/>
            <person name="vanNiftrik L."/>
            <person name="Schmid M."/>
            <person name="Keltjens J."/>
            <person name="vanDeVossenberg J."/>
            <person name="Kartal B."/>
            <person name="Meier H."/>
            <person name="Frishman D."/>
            <person name="Huynen M.A."/>
            <person name="Mewes H."/>
            <person name="Weissenbach J."/>
            <person name="Jetten M.S.M."/>
            <person name="Wagner M."/>
            <person name="LePaslier D."/>
        </authorList>
    </citation>
    <scope>NUCLEOTIDE SEQUENCE</scope>
</reference>
<dbReference type="GO" id="GO:0015074">
    <property type="term" value="P:DNA integration"/>
    <property type="evidence" value="ECO:0007669"/>
    <property type="project" value="InterPro"/>
</dbReference>
<evidence type="ECO:0000313" key="7">
    <source>
        <dbReference type="EMBL" id="CAJ75253.1"/>
    </source>
</evidence>
<dbReference type="PROSITE" id="PS50994">
    <property type="entry name" value="INTEGRASE"/>
    <property type="match status" value="1"/>
</dbReference>
<organism evidence="4">
    <name type="scientific">Kuenenia stuttgartiensis</name>
    <dbReference type="NCBI Taxonomy" id="174633"/>
    <lineage>
        <taxon>Bacteria</taxon>
        <taxon>Pseudomonadati</taxon>
        <taxon>Planctomycetota</taxon>
        <taxon>Candidatus Brocadiia</taxon>
        <taxon>Candidatus Brocadiales</taxon>
        <taxon>Candidatus Brocadiaceae</taxon>
        <taxon>Candidatus Kuenenia</taxon>
    </lineage>
</organism>
<evidence type="ECO:0000313" key="6">
    <source>
        <dbReference type="EMBL" id="CAJ75067.1"/>
    </source>
</evidence>
<dbReference type="SUPFAM" id="SSF53098">
    <property type="entry name" value="Ribonuclease H-like"/>
    <property type="match status" value="1"/>
</dbReference>
<dbReference type="EMBL" id="CT573071">
    <property type="protein sequence ID" value="CAJ74337.1"/>
    <property type="molecule type" value="Genomic_DNA"/>
</dbReference>
<evidence type="ECO:0000313" key="5">
    <source>
        <dbReference type="EMBL" id="CAJ74429.1"/>
    </source>
</evidence>
<dbReference type="InterPro" id="IPR036397">
    <property type="entry name" value="RNaseH_sf"/>
</dbReference>
<gene>
    <name evidence="2" type="ORF">kuste2492</name>
    <name evidence="3" type="ORF">kuste2649</name>
    <name evidence="4" type="ORF">kuste3574</name>
    <name evidence="5" type="ORF">kuste3666</name>
    <name evidence="6" type="ORF">kuste4305</name>
    <name evidence="7" type="ORF">kuste4491</name>
</gene>
<feature type="domain" description="Integrase catalytic" evidence="1">
    <location>
        <begin position="1"/>
        <end position="159"/>
    </location>
</feature>
<evidence type="ECO:0000313" key="3">
    <source>
        <dbReference type="EMBL" id="CAJ73398.1"/>
    </source>
</evidence>
<dbReference type="Pfam" id="PF09299">
    <property type="entry name" value="Mu-transpos_C"/>
    <property type="match status" value="1"/>
</dbReference>
<dbReference type="EMBL" id="CT573071">
    <property type="protein sequence ID" value="CAJ75067.1"/>
    <property type="molecule type" value="Genomic_DNA"/>
</dbReference>
<name>Q1Q2U9_KUEST</name>
<dbReference type="AlphaFoldDB" id="Q1Q2U9"/>
<dbReference type="EMBL" id="CT573071">
    <property type="protein sequence ID" value="CAJ73239.1"/>
    <property type="molecule type" value="Genomic_DNA"/>
</dbReference>
<dbReference type="EMBL" id="CT573071">
    <property type="protein sequence ID" value="CAJ73398.1"/>
    <property type="molecule type" value="Genomic_DNA"/>
</dbReference>
<evidence type="ECO:0000259" key="1">
    <source>
        <dbReference type="PROSITE" id="PS50994"/>
    </source>
</evidence>
<sequence>MGDFQEGPFVLVDGEALPTNLCLFIDCYSRYVVEGRYYLKQTLDILIDSLIRAWTIHGSPKELYLDNAKVYHSDAMRSACYNLGIKLIHRPPRDPAPGGLVERFFGTSQTQFESEVRSGDIITLDAINQAFSAYLAVVYHARIHSETNQSPKQRYDEGLTVIRHVDMDAALAFFMKRIPRTVDRTFADVRIDNRFYRVDPKLRGDKVEVRYDPYGDLKKVLIYSANGEYLGSGNLYLRDQGAETPAASPSKPKHNYLDLITQKHKSILQAQAKGIDYHQIISERPWPFMAFVQKLALLMGHKGSLSAFSSHELESLKKCYNRIPALNESLLTEAFQNASVKTLPYIIRELQIAYSKKEVS</sequence>
<dbReference type="GO" id="GO:0003676">
    <property type="term" value="F:nucleic acid binding"/>
    <property type="evidence" value="ECO:0007669"/>
    <property type="project" value="InterPro"/>
</dbReference>
<dbReference type="InterPro" id="IPR015378">
    <property type="entry name" value="Transposase-like_Mu_C"/>
</dbReference>
<evidence type="ECO:0000313" key="2">
    <source>
        <dbReference type="EMBL" id="CAJ73239.1"/>
    </source>
</evidence>
<dbReference type="InterPro" id="IPR012337">
    <property type="entry name" value="RNaseH-like_sf"/>
</dbReference>
<dbReference type="PANTHER" id="PTHR35004">
    <property type="entry name" value="TRANSPOSASE RV3428C-RELATED"/>
    <property type="match status" value="1"/>
</dbReference>
<dbReference type="PANTHER" id="PTHR35004:SF6">
    <property type="entry name" value="TRANSPOSASE"/>
    <property type="match status" value="1"/>
</dbReference>
<dbReference type="InterPro" id="IPR001584">
    <property type="entry name" value="Integrase_cat-core"/>
</dbReference>
<reference evidence="4" key="2">
    <citation type="submission" date="2006-01" db="EMBL/GenBank/DDBJ databases">
        <authorList>
            <person name="Genoscope"/>
        </authorList>
    </citation>
    <scope>NUCLEOTIDE SEQUENCE</scope>
</reference>
<protein>
    <recommendedName>
        <fullName evidence="1">Integrase catalytic domain-containing protein</fullName>
    </recommendedName>
</protein>
<proteinExistence type="predicted"/>
<evidence type="ECO:0000313" key="4">
    <source>
        <dbReference type="EMBL" id="CAJ74337.1"/>
    </source>
</evidence>
<dbReference type="EMBL" id="CT573071">
    <property type="protein sequence ID" value="CAJ75253.1"/>
    <property type="molecule type" value="Genomic_DNA"/>
</dbReference>
<dbReference type="Gene3D" id="3.30.420.10">
    <property type="entry name" value="Ribonuclease H-like superfamily/Ribonuclease H"/>
    <property type="match status" value="1"/>
</dbReference>
<accession>Q1Q2U9</accession>